<sequence length="51" mass="6300">MYQKLEKNCLWNIYKLHRFNEAMYDLQPKACRETDSKNSTTQCLKRPREEF</sequence>
<gene>
    <name evidence="1" type="ORF">ACAOBT_LOCUS3699</name>
</gene>
<dbReference type="AlphaFoldDB" id="A0A9P0JSS9"/>
<proteinExistence type="predicted"/>
<name>A0A9P0JSS9_ACAOB</name>
<organism evidence="1 2">
    <name type="scientific">Acanthoscelides obtectus</name>
    <name type="common">Bean weevil</name>
    <name type="synonym">Bruchus obtectus</name>
    <dbReference type="NCBI Taxonomy" id="200917"/>
    <lineage>
        <taxon>Eukaryota</taxon>
        <taxon>Metazoa</taxon>
        <taxon>Ecdysozoa</taxon>
        <taxon>Arthropoda</taxon>
        <taxon>Hexapoda</taxon>
        <taxon>Insecta</taxon>
        <taxon>Pterygota</taxon>
        <taxon>Neoptera</taxon>
        <taxon>Endopterygota</taxon>
        <taxon>Coleoptera</taxon>
        <taxon>Polyphaga</taxon>
        <taxon>Cucujiformia</taxon>
        <taxon>Chrysomeloidea</taxon>
        <taxon>Chrysomelidae</taxon>
        <taxon>Bruchinae</taxon>
        <taxon>Bruchini</taxon>
        <taxon>Acanthoscelides</taxon>
    </lineage>
</organism>
<dbReference type="EMBL" id="CAKOFQ010006688">
    <property type="protein sequence ID" value="CAH1960591.1"/>
    <property type="molecule type" value="Genomic_DNA"/>
</dbReference>
<reference evidence="1" key="1">
    <citation type="submission" date="2022-03" db="EMBL/GenBank/DDBJ databases">
        <authorList>
            <person name="Sayadi A."/>
        </authorList>
    </citation>
    <scope>NUCLEOTIDE SEQUENCE</scope>
</reference>
<comment type="caution">
    <text evidence="1">The sequence shown here is derived from an EMBL/GenBank/DDBJ whole genome shotgun (WGS) entry which is preliminary data.</text>
</comment>
<accession>A0A9P0JSS9</accession>
<evidence type="ECO:0000313" key="1">
    <source>
        <dbReference type="EMBL" id="CAH1960591.1"/>
    </source>
</evidence>
<evidence type="ECO:0000313" key="2">
    <source>
        <dbReference type="Proteomes" id="UP001152888"/>
    </source>
</evidence>
<protein>
    <submittedName>
        <fullName evidence="1">Uncharacterized protein</fullName>
    </submittedName>
</protein>
<dbReference type="Proteomes" id="UP001152888">
    <property type="component" value="Unassembled WGS sequence"/>
</dbReference>
<keyword evidence="2" id="KW-1185">Reference proteome</keyword>